<dbReference type="Pfam" id="PF03995">
    <property type="entry name" value="Inhibitor_I36"/>
    <property type="match status" value="1"/>
</dbReference>
<protein>
    <submittedName>
        <fullName evidence="1">Peptidase inhibitor family I36</fullName>
    </submittedName>
</protein>
<dbReference type="EMBL" id="SHKY01000001">
    <property type="protein sequence ID" value="RZU50171.1"/>
    <property type="molecule type" value="Genomic_DNA"/>
</dbReference>
<proteinExistence type="predicted"/>
<dbReference type="Gene3D" id="2.60.20.10">
    <property type="entry name" value="Crystallins"/>
    <property type="match status" value="1"/>
</dbReference>
<sequence>MINVILIGVLLGQSLWFATMTNIKRGIAAVAAGAVAGVLTFGSAAYARPVPVTDSPCTDEHICFYAGENFARPAQSENAVDDNGYPCHNMSSALNNKTTSIANFTHFQFYVYDNGGCTGSPLATIYAMSANTNIGRANNDRITSFRISRR</sequence>
<accession>A0A4Q7ZIA8</accession>
<dbReference type="AlphaFoldDB" id="A0A4Q7ZIA8"/>
<dbReference type="RefSeq" id="WP_130509140.1">
    <property type="nucleotide sequence ID" value="NZ_SHKY01000001.1"/>
</dbReference>
<organism evidence="1 2">
    <name type="scientific">Krasilnikovia cinnamomea</name>
    <dbReference type="NCBI Taxonomy" id="349313"/>
    <lineage>
        <taxon>Bacteria</taxon>
        <taxon>Bacillati</taxon>
        <taxon>Actinomycetota</taxon>
        <taxon>Actinomycetes</taxon>
        <taxon>Micromonosporales</taxon>
        <taxon>Micromonosporaceae</taxon>
        <taxon>Krasilnikovia</taxon>
    </lineage>
</organism>
<evidence type="ECO:0000313" key="1">
    <source>
        <dbReference type="EMBL" id="RZU50171.1"/>
    </source>
</evidence>
<name>A0A4Q7ZIA8_9ACTN</name>
<evidence type="ECO:0000313" key="2">
    <source>
        <dbReference type="Proteomes" id="UP000292564"/>
    </source>
</evidence>
<gene>
    <name evidence="1" type="ORF">EV385_1936</name>
</gene>
<reference evidence="1 2" key="1">
    <citation type="submission" date="2019-02" db="EMBL/GenBank/DDBJ databases">
        <title>Sequencing the genomes of 1000 actinobacteria strains.</title>
        <authorList>
            <person name="Klenk H.-P."/>
        </authorList>
    </citation>
    <scope>NUCLEOTIDE SEQUENCE [LARGE SCALE GENOMIC DNA]</scope>
    <source>
        <strain evidence="1 2">DSM 45162</strain>
    </source>
</reference>
<comment type="caution">
    <text evidence="1">The sequence shown here is derived from an EMBL/GenBank/DDBJ whole genome shotgun (WGS) entry which is preliminary data.</text>
</comment>
<dbReference type="Proteomes" id="UP000292564">
    <property type="component" value="Unassembled WGS sequence"/>
</dbReference>
<keyword evidence="2" id="KW-1185">Reference proteome</keyword>